<gene>
    <name evidence="2" type="ORF">K450DRAFT_282687</name>
</gene>
<dbReference type="GeneID" id="75918788"/>
<keyword evidence="3" id="KW-1185">Reference proteome</keyword>
<sequence>MSVATEDVVDNVANLPKHKPTSQLHITSLLHSLNSLKNSFNQKPKNNPWPGRRRGSTQSNRSVHFDRSPEVRYTFSKEDYDRGGNTPDTDDRPPSPQWKTKRPPLLDDTDEDDSRRSIVYQVASQLDLPMPHLPAAVSPDIQTHLDSIESHIQTLKTSLDAPDVTIGSSAIQVRRLLHLLDSSANEIRQLTHHGNKS</sequence>
<dbReference type="EMBL" id="MU620942">
    <property type="protein sequence ID" value="KAI8577296.1"/>
    <property type="molecule type" value="Genomic_DNA"/>
</dbReference>
<proteinExistence type="predicted"/>
<reference evidence="2" key="2">
    <citation type="journal article" date="2022" name="Proc. Natl. Acad. Sci. U.S.A.">
        <title>Diploid-dominant life cycles characterize the early evolution of Fungi.</title>
        <authorList>
            <person name="Amses K.R."/>
            <person name="Simmons D.R."/>
            <person name="Longcore J.E."/>
            <person name="Mondo S.J."/>
            <person name="Seto K."/>
            <person name="Jeronimo G.H."/>
            <person name="Bonds A.E."/>
            <person name="Quandt C.A."/>
            <person name="Davis W.J."/>
            <person name="Chang Y."/>
            <person name="Federici B.A."/>
            <person name="Kuo A."/>
            <person name="LaButti K."/>
            <person name="Pangilinan J."/>
            <person name="Andreopoulos W."/>
            <person name="Tritt A."/>
            <person name="Riley R."/>
            <person name="Hundley H."/>
            <person name="Johnson J."/>
            <person name="Lipzen A."/>
            <person name="Barry K."/>
            <person name="Lang B.F."/>
            <person name="Cuomo C.A."/>
            <person name="Buchler N.E."/>
            <person name="Grigoriev I.V."/>
            <person name="Spatafora J.W."/>
            <person name="Stajich J.E."/>
            <person name="James T.Y."/>
        </authorList>
    </citation>
    <scope>NUCLEOTIDE SEQUENCE</scope>
    <source>
        <strain evidence="2">AG</strain>
    </source>
</reference>
<protein>
    <submittedName>
        <fullName evidence="2">Uncharacterized protein</fullName>
    </submittedName>
</protein>
<feature type="compositionally biased region" description="Basic and acidic residues" evidence="1">
    <location>
        <begin position="63"/>
        <end position="82"/>
    </location>
</feature>
<dbReference type="Proteomes" id="UP001206595">
    <property type="component" value="Unassembled WGS sequence"/>
</dbReference>
<evidence type="ECO:0000313" key="3">
    <source>
        <dbReference type="Proteomes" id="UP001206595"/>
    </source>
</evidence>
<evidence type="ECO:0000256" key="1">
    <source>
        <dbReference type="SAM" id="MobiDB-lite"/>
    </source>
</evidence>
<name>A0AAD5E4M0_UMBRA</name>
<organism evidence="2 3">
    <name type="scientific">Umbelopsis ramanniana AG</name>
    <dbReference type="NCBI Taxonomy" id="1314678"/>
    <lineage>
        <taxon>Eukaryota</taxon>
        <taxon>Fungi</taxon>
        <taxon>Fungi incertae sedis</taxon>
        <taxon>Mucoromycota</taxon>
        <taxon>Mucoromycotina</taxon>
        <taxon>Umbelopsidomycetes</taxon>
        <taxon>Umbelopsidales</taxon>
        <taxon>Umbelopsidaceae</taxon>
        <taxon>Umbelopsis</taxon>
    </lineage>
</organism>
<evidence type="ECO:0000313" key="2">
    <source>
        <dbReference type="EMBL" id="KAI8577296.1"/>
    </source>
</evidence>
<accession>A0AAD5E4M0</accession>
<dbReference type="RefSeq" id="XP_051442300.1">
    <property type="nucleotide sequence ID" value="XM_051593446.1"/>
</dbReference>
<comment type="caution">
    <text evidence="2">The sequence shown here is derived from an EMBL/GenBank/DDBJ whole genome shotgun (WGS) entry which is preliminary data.</text>
</comment>
<feature type="region of interest" description="Disordered" evidence="1">
    <location>
        <begin position="37"/>
        <end position="113"/>
    </location>
</feature>
<reference evidence="2" key="1">
    <citation type="submission" date="2021-06" db="EMBL/GenBank/DDBJ databases">
        <authorList>
            <consortium name="DOE Joint Genome Institute"/>
            <person name="Mondo S.J."/>
            <person name="Amses K.R."/>
            <person name="Simmons D.R."/>
            <person name="Longcore J.E."/>
            <person name="Seto K."/>
            <person name="Alves G.H."/>
            <person name="Bonds A.E."/>
            <person name="Quandt C.A."/>
            <person name="Davis W.J."/>
            <person name="Chang Y."/>
            <person name="Letcher P.M."/>
            <person name="Powell M.J."/>
            <person name="Kuo A."/>
            <person name="Labutti K."/>
            <person name="Pangilinan J."/>
            <person name="Andreopoulos W."/>
            <person name="Tritt A."/>
            <person name="Riley R."/>
            <person name="Hundley H."/>
            <person name="Johnson J."/>
            <person name="Lipzen A."/>
            <person name="Barry K."/>
            <person name="Berbee M.L."/>
            <person name="Buchler N.E."/>
            <person name="Grigoriev I.V."/>
            <person name="Spatafora J.W."/>
            <person name="Stajich J.E."/>
            <person name="James T.Y."/>
        </authorList>
    </citation>
    <scope>NUCLEOTIDE SEQUENCE</scope>
    <source>
        <strain evidence="2">AG</strain>
    </source>
</reference>
<dbReference type="AlphaFoldDB" id="A0AAD5E4M0"/>